<accession>A0ABS7QI01</accession>
<dbReference type="Proteomes" id="UP000778578">
    <property type="component" value="Unassembled WGS sequence"/>
</dbReference>
<evidence type="ECO:0000313" key="2">
    <source>
        <dbReference type="EMBL" id="MBY8882804.1"/>
    </source>
</evidence>
<gene>
    <name evidence="2" type="ORF">K7862_34990</name>
</gene>
<dbReference type="Pfam" id="PF02589">
    <property type="entry name" value="LUD_dom"/>
    <property type="match status" value="1"/>
</dbReference>
<dbReference type="SUPFAM" id="SSF100950">
    <property type="entry name" value="NagB/RpiA/CoA transferase-like"/>
    <property type="match status" value="1"/>
</dbReference>
<name>A0ABS7QI01_9ACTN</name>
<dbReference type="InterPro" id="IPR037171">
    <property type="entry name" value="NagB/RpiA_transferase-like"/>
</dbReference>
<dbReference type="Gene3D" id="3.40.50.10420">
    <property type="entry name" value="NagB/RpiA/CoA transferase-like"/>
    <property type="match status" value="1"/>
</dbReference>
<proteinExistence type="predicted"/>
<dbReference type="InterPro" id="IPR024185">
    <property type="entry name" value="FTHF_cligase-like_sf"/>
</dbReference>
<feature type="domain" description="LUD" evidence="1">
    <location>
        <begin position="119"/>
        <end position="223"/>
    </location>
</feature>
<dbReference type="EMBL" id="JAINZZ010000087">
    <property type="protein sequence ID" value="MBY8882804.1"/>
    <property type="molecule type" value="Genomic_DNA"/>
</dbReference>
<organism evidence="2 3">
    <name type="scientific">Actinacidiphila acidipaludis</name>
    <dbReference type="NCBI Taxonomy" id="2873382"/>
    <lineage>
        <taxon>Bacteria</taxon>
        <taxon>Bacillati</taxon>
        <taxon>Actinomycetota</taxon>
        <taxon>Actinomycetes</taxon>
        <taxon>Kitasatosporales</taxon>
        <taxon>Streptomycetaceae</taxon>
        <taxon>Actinacidiphila</taxon>
    </lineage>
</organism>
<dbReference type="PANTHER" id="PTHR43682:SF1">
    <property type="entry name" value="LACTATE UTILIZATION PROTEIN C"/>
    <property type="match status" value="1"/>
</dbReference>
<comment type="caution">
    <text evidence="2">The sequence shown here is derived from an EMBL/GenBank/DDBJ whole genome shotgun (WGS) entry which is preliminary data.</text>
</comment>
<evidence type="ECO:0000259" key="1">
    <source>
        <dbReference type="Pfam" id="PF02589"/>
    </source>
</evidence>
<dbReference type="RefSeq" id="WP_222969411.1">
    <property type="nucleotide sequence ID" value="NZ_JAINZZ010000087.1"/>
</dbReference>
<reference evidence="2 3" key="1">
    <citation type="submission" date="2021-08" db="EMBL/GenBank/DDBJ databases">
        <title>WGS of actinomycetes from Thailand.</title>
        <authorList>
            <person name="Thawai C."/>
        </authorList>
    </citation>
    <scope>NUCLEOTIDE SEQUENCE [LARGE SCALE GENOMIC DNA]</scope>
    <source>
        <strain evidence="2 3">PLK6-54</strain>
    </source>
</reference>
<dbReference type="InterPro" id="IPR003741">
    <property type="entry name" value="LUD_dom"/>
</dbReference>
<evidence type="ECO:0000313" key="3">
    <source>
        <dbReference type="Proteomes" id="UP000778578"/>
    </source>
</evidence>
<protein>
    <submittedName>
        <fullName evidence="2">Lactate utilization protein C</fullName>
    </submittedName>
</protein>
<sequence length="230" mass="24024">MTPGNEAPASATSREKVLARIRAALGDARTTGVKPLDPAVRTYQDTHVPDDPASVLRLLAHNLADYRAGVHHCTPGDLPAVIARLLADRGAATAAVPPGLPPHWLDAVTGTQVVHDDGTLTARRLDTIDSVVTGCALAVAETGTVVLDAGPGQGRRILSLVPDHHICVVAAPEQVVTSLPRALPRLDPRRPMTWISGPSATSDIELDRVEGVHGPRTLDVILVSSSPPSG</sequence>
<keyword evidence="3" id="KW-1185">Reference proteome</keyword>
<dbReference type="PANTHER" id="PTHR43682">
    <property type="entry name" value="LACTATE UTILIZATION PROTEIN C"/>
    <property type="match status" value="1"/>
</dbReference>